<accession>A0A317EFF7</accession>
<dbReference type="Proteomes" id="UP000245461">
    <property type="component" value="Unassembled WGS sequence"/>
</dbReference>
<dbReference type="Pfam" id="PF03808">
    <property type="entry name" value="Glyco_tran_WecG"/>
    <property type="match status" value="1"/>
</dbReference>
<dbReference type="PANTHER" id="PTHR34136:SF1">
    <property type="entry name" value="UDP-N-ACETYL-D-MANNOSAMINURONIC ACID TRANSFERASE"/>
    <property type="match status" value="1"/>
</dbReference>
<keyword evidence="2 3" id="KW-0808">Transferase</keyword>
<dbReference type="AlphaFoldDB" id="A0A317EFF7"/>
<gene>
    <name evidence="3" type="ORF">DKG74_00440</name>
</gene>
<evidence type="ECO:0000313" key="4">
    <source>
        <dbReference type="Proteomes" id="UP000245461"/>
    </source>
</evidence>
<evidence type="ECO:0000313" key="3">
    <source>
        <dbReference type="EMBL" id="PWR25481.1"/>
    </source>
</evidence>
<name>A0A317EFF7_9PROT</name>
<organism evidence="3 4">
    <name type="scientific">Zavarzinia aquatilis</name>
    <dbReference type="NCBI Taxonomy" id="2211142"/>
    <lineage>
        <taxon>Bacteria</taxon>
        <taxon>Pseudomonadati</taxon>
        <taxon>Pseudomonadota</taxon>
        <taxon>Alphaproteobacteria</taxon>
        <taxon>Rhodospirillales</taxon>
        <taxon>Zavarziniaceae</taxon>
        <taxon>Zavarzinia</taxon>
    </lineage>
</organism>
<dbReference type="InterPro" id="IPR004629">
    <property type="entry name" value="WecG_TagA_CpsF"/>
</dbReference>
<reference evidence="3 4" key="1">
    <citation type="submission" date="2018-05" db="EMBL/GenBank/DDBJ databases">
        <title>Zavarzinia sp. HR-AS.</title>
        <authorList>
            <person name="Lee Y."/>
            <person name="Jeon C.O."/>
        </authorList>
    </citation>
    <scope>NUCLEOTIDE SEQUENCE [LARGE SCALE GENOMIC DNA]</scope>
    <source>
        <strain evidence="3 4">HR-AS</strain>
    </source>
</reference>
<comment type="caution">
    <text evidence="3">The sequence shown here is derived from an EMBL/GenBank/DDBJ whole genome shotgun (WGS) entry which is preliminary data.</text>
</comment>
<keyword evidence="4" id="KW-1185">Reference proteome</keyword>
<sequence length="266" mass="28620">MTTTEFPPAIDFLGLSITPVDVNQTAEAVAGRDPALPLVYVVTPNAQHVVALDQGDRNFARVHAHAWLVTCDSQILRLLGKLLFGLNLPLAAGSDLTALLLRRYIRPDDAITVIGGDEKLFAELRAQYGLTRIAHHEPPMGLVSNPAAIEAAARFIIANPARYVFIACGCPQSEMVALRAIELGGAVGVALCIGGSLHFATGLIPRAPAWMRRLALESLHRLMLNPRRHAKRVFKQSLPVVWIAVKARLGLKSHAPAALPPAEGGR</sequence>
<proteinExistence type="predicted"/>
<dbReference type="EMBL" id="QGLE01000001">
    <property type="protein sequence ID" value="PWR25481.1"/>
    <property type="molecule type" value="Genomic_DNA"/>
</dbReference>
<dbReference type="GO" id="GO:0016758">
    <property type="term" value="F:hexosyltransferase activity"/>
    <property type="evidence" value="ECO:0007669"/>
    <property type="project" value="TreeGrafter"/>
</dbReference>
<dbReference type="RefSeq" id="WP_109901515.1">
    <property type="nucleotide sequence ID" value="NZ_QGLE01000001.1"/>
</dbReference>
<evidence type="ECO:0000256" key="2">
    <source>
        <dbReference type="ARBA" id="ARBA00022679"/>
    </source>
</evidence>
<protein>
    <submittedName>
        <fullName evidence="3">Glycosyltransferase</fullName>
    </submittedName>
</protein>
<dbReference type="PANTHER" id="PTHR34136">
    <property type="match status" value="1"/>
</dbReference>
<dbReference type="CDD" id="cd06533">
    <property type="entry name" value="Glyco_transf_WecG_TagA"/>
    <property type="match status" value="1"/>
</dbReference>
<evidence type="ECO:0000256" key="1">
    <source>
        <dbReference type="ARBA" id="ARBA00022676"/>
    </source>
</evidence>
<dbReference type="OrthoDB" id="9771846at2"/>
<keyword evidence="1" id="KW-0328">Glycosyltransferase</keyword>